<dbReference type="InterPro" id="IPR029058">
    <property type="entry name" value="AB_hydrolase_fold"/>
</dbReference>
<gene>
    <name evidence="1" type="ORF">AR1Y2_0534</name>
</gene>
<proteinExistence type="predicted"/>
<organism evidence="1 2">
    <name type="scientific">Anaerostipes rhamnosivorans</name>
    <dbReference type="NCBI Taxonomy" id="1229621"/>
    <lineage>
        <taxon>Bacteria</taxon>
        <taxon>Bacillati</taxon>
        <taxon>Bacillota</taxon>
        <taxon>Clostridia</taxon>
        <taxon>Lachnospirales</taxon>
        <taxon>Lachnospiraceae</taxon>
        <taxon>Anaerostipes</taxon>
    </lineage>
</organism>
<sequence length="363" mass="40791">MSTDLFDYIAWRGDLSFQDSSFNEVDSLILCCLSYIRFPGIVPDVSEPGTVTVAEASEAFFSLKEDQRQTRTEEDEELLGRMGRSRRFGSLKLSRYADHLNPEQEKQFSAITVSFEDGSTYFAYRGTDSTLVGWKEDFNMAFMPVIPAQQEAAEYLIQGAGQTEGPLLCGGHSKGGNLAVFAAANCSEAIQPRIQAVYNNDGPGFDREVLKSKGYIGVSDRIHTFLPQSSVVGMLLDHEEDYTVIHSTQNGLLQHDPYSWEVMGPGFIQVKAVSASSEIIDRTLKNWISSMNSSEREEFFNNLYQIFASTDAETLKDLPVCWLKNFRKVSKSLLTISPETRRMLHRTFFRLLDAGKEALLDEL</sequence>
<dbReference type="EMBL" id="CP040058">
    <property type="protein sequence ID" value="QCP33988.1"/>
    <property type="molecule type" value="Genomic_DNA"/>
</dbReference>
<dbReference type="RefSeq" id="WP_137327584.1">
    <property type="nucleotide sequence ID" value="NZ_CP040058.1"/>
</dbReference>
<name>A0A4P8I902_9FIRM</name>
<dbReference type="SUPFAM" id="SSF53474">
    <property type="entry name" value="alpha/beta-Hydrolases"/>
    <property type="match status" value="1"/>
</dbReference>
<dbReference type="OrthoDB" id="9769481at2"/>
<keyword evidence="2" id="KW-1185">Reference proteome</keyword>
<evidence type="ECO:0000313" key="1">
    <source>
        <dbReference type="EMBL" id="QCP33988.1"/>
    </source>
</evidence>
<dbReference type="KEGG" id="arf:AR1Y2_0534"/>
<protein>
    <submittedName>
        <fullName evidence="1">Esterase/lipase</fullName>
    </submittedName>
</protein>
<dbReference type="Proteomes" id="UP000298653">
    <property type="component" value="Chromosome"/>
</dbReference>
<evidence type="ECO:0000313" key="2">
    <source>
        <dbReference type="Proteomes" id="UP000298653"/>
    </source>
</evidence>
<reference evidence="1 2" key="1">
    <citation type="submission" date="2019-05" db="EMBL/GenBank/DDBJ databases">
        <title>Complete genome sequencing of Anaerostipes rhamnosivorans.</title>
        <authorList>
            <person name="Bui T.P.N."/>
            <person name="de Vos W.M."/>
        </authorList>
    </citation>
    <scope>NUCLEOTIDE SEQUENCE [LARGE SCALE GENOMIC DNA]</scope>
    <source>
        <strain evidence="1 2">1y2</strain>
    </source>
</reference>
<dbReference type="InterPro" id="IPR024499">
    <property type="entry name" value="Mbeg1-like"/>
</dbReference>
<dbReference type="AlphaFoldDB" id="A0A4P8I902"/>
<accession>A0A4P8I902</accession>
<dbReference type="Pfam" id="PF11187">
    <property type="entry name" value="Mbeg1-like"/>
    <property type="match status" value="1"/>
</dbReference>